<reference evidence="5" key="1">
    <citation type="submission" date="2022-11" db="UniProtKB">
        <authorList>
            <consortium name="WormBaseParasite"/>
        </authorList>
    </citation>
    <scope>IDENTIFICATION</scope>
</reference>
<keyword evidence="2" id="KW-1133">Transmembrane helix</keyword>
<dbReference type="AlphaFoldDB" id="A0A914PF73"/>
<name>A0A914PF73_9BILA</name>
<sequence>MKLFSKTFFFFFFVVLCWKFLDASKDSVILDGNNHDQVNGILSFDGNANGTQNGNDVMLSGYGRINLTLDDAELIFEVCPNFNCAAKPTQSPSNDSAEASSFPDWVYAIIFCAIVIMGFIVVYFYKKRQSSKRASQKSDEKKPKATVPKSDIAADIETPTKKEDDLEAATPEDVLAPTVEQQEPPTQIPKKNQKKKKPKTQEPTTTEEAPAPTMTHIFRNYPNVQRVVLLSEIKLLCLPVNRMFAKMNTFAHESEQKLCDVGCKFDAHHRIVSVSKGARRFLKAKTTDATTTYFAFGAEYHQHITDDPEYMDKVSIPLLYVTALQPRFPEASRRNACTIMRYS</sequence>
<evidence type="ECO:0000256" key="3">
    <source>
        <dbReference type="SAM" id="SignalP"/>
    </source>
</evidence>
<keyword evidence="2" id="KW-0472">Membrane</keyword>
<keyword evidence="3" id="KW-0732">Signal</keyword>
<feature type="region of interest" description="Disordered" evidence="1">
    <location>
        <begin position="132"/>
        <end position="212"/>
    </location>
</feature>
<organism evidence="4 5">
    <name type="scientific">Panagrolaimus davidi</name>
    <dbReference type="NCBI Taxonomy" id="227884"/>
    <lineage>
        <taxon>Eukaryota</taxon>
        <taxon>Metazoa</taxon>
        <taxon>Ecdysozoa</taxon>
        <taxon>Nematoda</taxon>
        <taxon>Chromadorea</taxon>
        <taxon>Rhabditida</taxon>
        <taxon>Tylenchina</taxon>
        <taxon>Panagrolaimomorpha</taxon>
        <taxon>Panagrolaimoidea</taxon>
        <taxon>Panagrolaimidae</taxon>
        <taxon>Panagrolaimus</taxon>
    </lineage>
</organism>
<dbReference type="WBParaSite" id="PDA_v2.g16884.t1">
    <property type="protein sequence ID" value="PDA_v2.g16884.t1"/>
    <property type="gene ID" value="PDA_v2.g16884"/>
</dbReference>
<evidence type="ECO:0000313" key="5">
    <source>
        <dbReference type="WBParaSite" id="PDA_v2.g16884.t1"/>
    </source>
</evidence>
<dbReference type="Proteomes" id="UP000887578">
    <property type="component" value="Unplaced"/>
</dbReference>
<feature type="compositionally biased region" description="Low complexity" evidence="1">
    <location>
        <begin position="201"/>
        <end position="212"/>
    </location>
</feature>
<feature type="signal peptide" evidence="3">
    <location>
        <begin position="1"/>
        <end position="23"/>
    </location>
</feature>
<evidence type="ECO:0000256" key="1">
    <source>
        <dbReference type="SAM" id="MobiDB-lite"/>
    </source>
</evidence>
<protein>
    <submittedName>
        <fullName evidence="5">Uncharacterized protein</fullName>
    </submittedName>
</protein>
<feature type="transmembrane region" description="Helical" evidence="2">
    <location>
        <begin position="105"/>
        <end position="125"/>
    </location>
</feature>
<feature type="chain" id="PRO_5036719031" evidence="3">
    <location>
        <begin position="24"/>
        <end position="343"/>
    </location>
</feature>
<evidence type="ECO:0000313" key="4">
    <source>
        <dbReference type="Proteomes" id="UP000887578"/>
    </source>
</evidence>
<evidence type="ECO:0000256" key="2">
    <source>
        <dbReference type="SAM" id="Phobius"/>
    </source>
</evidence>
<keyword evidence="4" id="KW-1185">Reference proteome</keyword>
<accession>A0A914PF73</accession>
<proteinExistence type="predicted"/>
<keyword evidence="2" id="KW-0812">Transmembrane</keyword>